<dbReference type="OrthoDB" id="3199506at2"/>
<reference evidence="1 2" key="1">
    <citation type="submission" date="2019-04" db="EMBL/GenBank/DDBJ databases">
        <title>Microbes associate with the intestines of laboratory mice.</title>
        <authorList>
            <person name="Navarre W."/>
            <person name="Wong E."/>
            <person name="Huang K."/>
            <person name="Tropini C."/>
            <person name="Ng K."/>
            <person name="Yu B."/>
        </authorList>
    </citation>
    <scope>NUCLEOTIDE SEQUENCE [LARGE SCALE GENOMIC DNA]</scope>
    <source>
        <strain evidence="1 2">NM07_P-09</strain>
    </source>
</reference>
<evidence type="ECO:0008006" key="3">
    <source>
        <dbReference type="Google" id="ProtNLM"/>
    </source>
</evidence>
<dbReference type="RefSeq" id="WP_136012318.1">
    <property type="nucleotide sequence ID" value="NZ_SRYE01000002.1"/>
</dbReference>
<dbReference type="EMBL" id="SRYE01000002">
    <property type="protein sequence ID" value="TGY62588.1"/>
    <property type="molecule type" value="Genomic_DNA"/>
</dbReference>
<accession>A0A4S2F128</accession>
<proteinExistence type="predicted"/>
<protein>
    <recommendedName>
        <fullName evidence="3">DUF4105 domain-containing protein</fullName>
    </recommendedName>
</protein>
<organism evidence="1 2">
    <name type="scientific">Muricaecibacterium torontonense</name>
    <dbReference type="NCBI Taxonomy" id="3032871"/>
    <lineage>
        <taxon>Bacteria</taxon>
        <taxon>Bacillati</taxon>
        <taxon>Actinomycetota</taxon>
        <taxon>Coriobacteriia</taxon>
        <taxon>Coriobacteriales</taxon>
        <taxon>Atopobiaceae</taxon>
        <taxon>Muricaecibacterium</taxon>
    </lineage>
</organism>
<keyword evidence="2" id="KW-1185">Reference proteome</keyword>
<evidence type="ECO:0000313" key="2">
    <source>
        <dbReference type="Proteomes" id="UP000310263"/>
    </source>
</evidence>
<dbReference type="Proteomes" id="UP000310263">
    <property type="component" value="Unassembled WGS sequence"/>
</dbReference>
<dbReference type="AlphaFoldDB" id="A0A4S2F128"/>
<sequence length="228" mass="25224">MSTLPRDYIEDDLAKSHENQQREAIPASRQTPPPADAYSIYVLFNLEAADGEGHAILALGPEGGPLETYSFYRHGKALEAPALMACLEHPETFAQIQEDSGWIIHGQPGNEWNEHVNAALALWCDKKAYEPVAAFAKLKRTMPGTYNLVTYNCVNFVEEALAKGNIHLTMHNGKPLHTFIPKDAFRGAAGVHGAHPLGQWKYWFDLAPAPRNGLRTISDIPGHDQPLH</sequence>
<comment type="caution">
    <text evidence="1">The sequence shown here is derived from an EMBL/GenBank/DDBJ whole genome shotgun (WGS) entry which is preliminary data.</text>
</comment>
<name>A0A4S2F128_9ACTN</name>
<gene>
    <name evidence="1" type="ORF">E5334_04025</name>
</gene>
<evidence type="ECO:0000313" key="1">
    <source>
        <dbReference type="EMBL" id="TGY62588.1"/>
    </source>
</evidence>